<feature type="region of interest" description="Disordered" evidence="1">
    <location>
        <begin position="1"/>
        <end position="26"/>
    </location>
</feature>
<keyword evidence="3" id="KW-1185">Reference proteome</keyword>
<dbReference type="EMBL" id="KK736079">
    <property type="protein sequence ID" value="KFR17096.1"/>
    <property type="molecule type" value="Genomic_DNA"/>
</dbReference>
<evidence type="ECO:0000313" key="2">
    <source>
        <dbReference type="EMBL" id="KFR17096.1"/>
    </source>
</evidence>
<gene>
    <name evidence="2" type="ORF">N306_04547</name>
</gene>
<organism evidence="2 3">
    <name type="scientific">Opisthocomus hoazin</name>
    <name type="common">Hoatzin</name>
    <name type="synonym">Phasianus hoazin</name>
    <dbReference type="NCBI Taxonomy" id="30419"/>
    <lineage>
        <taxon>Eukaryota</taxon>
        <taxon>Metazoa</taxon>
        <taxon>Chordata</taxon>
        <taxon>Craniata</taxon>
        <taxon>Vertebrata</taxon>
        <taxon>Euteleostomi</taxon>
        <taxon>Archelosauria</taxon>
        <taxon>Archosauria</taxon>
        <taxon>Dinosauria</taxon>
        <taxon>Saurischia</taxon>
        <taxon>Theropoda</taxon>
        <taxon>Coelurosauria</taxon>
        <taxon>Aves</taxon>
        <taxon>Neognathae</taxon>
        <taxon>Neoaves</taxon>
        <taxon>Opisthocomiformes</taxon>
        <taxon>Opisthocomidae</taxon>
        <taxon>Opisthocomus</taxon>
    </lineage>
</organism>
<evidence type="ECO:0000256" key="1">
    <source>
        <dbReference type="SAM" id="MobiDB-lite"/>
    </source>
</evidence>
<dbReference type="PhylomeDB" id="A0A091XW19"/>
<feature type="compositionally biased region" description="Acidic residues" evidence="1">
    <location>
        <begin position="1"/>
        <end position="12"/>
    </location>
</feature>
<proteinExistence type="predicted"/>
<protein>
    <submittedName>
        <fullName evidence="2">Uncharacterized protein</fullName>
    </submittedName>
</protein>
<name>A0A091XW19_OPIHO</name>
<dbReference type="Proteomes" id="UP000053605">
    <property type="component" value="Unassembled WGS sequence"/>
</dbReference>
<accession>A0A091XW19</accession>
<reference evidence="2 3" key="1">
    <citation type="submission" date="2014-04" db="EMBL/GenBank/DDBJ databases">
        <title>Genome evolution of avian class.</title>
        <authorList>
            <person name="Zhang G."/>
            <person name="Li C."/>
        </authorList>
    </citation>
    <scope>NUCLEOTIDE SEQUENCE [LARGE SCALE GENOMIC DNA]</scope>
    <source>
        <strain evidence="2">BGI_N306</strain>
    </source>
</reference>
<sequence>DVLVDADPEGTDAESLGQRAHRRPPDVEVGEDGAAEILVEGVDVGLADGVVEGDLSFVTVQLHPDPSQVTQRHLRTRRVGRSARHVVLPGQAVDVPEAGASIVVEGPVGVTAWPGHPHLPVRDAAQVHLPPTHLVVFGDGLVGVMHGAEIQRFTPQGGLHVLQLGLQGGDAFRTL</sequence>
<evidence type="ECO:0000313" key="3">
    <source>
        <dbReference type="Proteomes" id="UP000053605"/>
    </source>
</evidence>
<feature type="non-terminal residue" evidence="2">
    <location>
        <position position="175"/>
    </location>
</feature>
<feature type="non-terminal residue" evidence="2">
    <location>
        <position position="1"/>
    </location>
</feature>
<dbReference type="AlphaFoldDB" id="A0A091XW19"/>